<proteinExistence type="predicted"/>
<accession>A0AA38ZRK9</accession>
<dbReference type="Proteomes" id="UP001168098">
    <property type="component" value="Unassembled WGS sequence"/>
</dbReference>
<dbReference type="AlphaFoldDB" id="A0AA38ZRK9"/>
<protein>
    <submittedName>
        <fullName evidence="1">Uncharacterized protein</fullName>
    </submittedName>
</protein>
<sequence>MVSGRVLERRLYSGEYRRIGDRRRIESVRVLENKRKKASYPGNCRRKDTIRASIEEYQIDRESNPCEFRRIQERNYGIRASIGEYQIDRESNPCEYRRIQDRNYGIRTSIEEYQIDRESNPCEYWRIQDRNDGLRASIEEEIVFGRVPETNRQTGNRIRASTGESKIEMMVSGRVSEKRSYSGGYNRITNRRGINSCEYHRIQERKDGIRASTTEEIVFGRVSGNRR</sequence>
<evidence type="ECO:0000313" key="2">
    <source>
        <dbReference type="Proteomes" id="UP001168098"/>
    </source>
</evidence>
<keyword evidence="2" id="KW-1185">Reference proteome</keyword>
<name>A0AA38ZRK9_VITRO</name>
<dbReference type="EMBL" id="JARBHA010000009">
    <property type="protein sequence ID" value="KAJ9693103.1"/>
    <property type="molecule type" value="Genomic_DNA"/>
</dbReference>
<reference evidence="1 2" key="1">
    <citation type="journal article" date="2023" name="BMC Biotechnol.">
        <title>Vitis rotundifolia cv Carlos genome sequencing.</title>
        <authorList>
            <person name="Huff M."/>
            <person name="Hulse-Kemp A."/>
            <person name="Scheffler B."/>
            <person name="Youngblood R."/>
            <person name="Simpson S."/>
            <person name="Babiker E."/>
            <person name="Staton M."/>
        </authorList>
    </citation>
    <scope>NUCLEOTIDE SEQUENCE [LARGE SCALE GENOMIC DNA]</scope>
    <source>
        <tissue evidence="1">Leaf</tissue>
    </source>
</reference>
<evidence type="ECO:0000313" key="1">
    <source>
        <dbReference type="EMBL" id="KAJ9693103.1"/>
    </source>
</evidence>
<comment type="caution">
    <text evidence="1">The sequence shown here is derived from an EMBL/GenBank/DDBJ whole genome shotgun (WGS) entry which is preliminary data.</text>
</comment>
<organism evidence="1 2">
    <name type="scientific">Vitis rotundifolia</name>
    <name type="common">Muscadine grape</name>
    <dbReference type="NCBI Taxonomy" id="103349"/>
    <lineage>
        <taxon>Eukaryota</taxon>
        <taxon>Viridiplantae</taxon>
        <taxon>Streptophyta</taxon>
        <taxon>Embryophyta</taxon>
        <taxon>Tracheophyta</taxon>
        <taxon>Spermatophyta</taxon>
        <taxon>Magnoliopsida</taxon>
        <taxon>eudicotyledons</taxon>
        <taxon>Gunneridae</taxon>
        <taxon>Pentapetalae</taxon>
        <taxon>rosids</taxon>
        <taxon>Vitales</taxon>
        <taxon>Vitaceae</taxon>
        <taxon>Viteae</taxon>
        <taxon>Vitis</taxon>
    </lineage>
</organism>
<gene>
    <name evidence="1" type="ORF">PVL29_012015</name>
</gene>